<dbReference type="AlphaFoldDB" id="D8LH00"/>
<dbReference type="EMBL" id="FN649742">
    <property type="protein sequence ID" value="CBN75853.1"/>
    <property type="molecule type" value="Genomic_DNA"/>
</dbReference>
<reference evidence="2 3" key="1">
    <citation type="journal article" date="2010" name="Nature">
        <title>The Ectocarpus genome and the independent evolution of multicellularity in brown algae.</title>
        <authorList>
            <person name="Cock J.M."/>
            <person name="Sterck L."/>
            <person name="Rouze P."/>
            <person name="Scornet D."/>
            <person name="Allen A.E."/>
            <person name="Amoutzias G."/>
            <person name="Anthouard V."/>
            <person name="Artiguenave F."/>
            <person name="Aury J.M."/>
            <person name="Badger J.H."/>
            <person name="Beszteri B."/>
            <person name="Billiau K."/>
            <person name="Bonnet E."/>
            <person name="Bothwell J.H."/>
            <person name="Bowler C."/>
            <person name="Boyen C."/>
            <person name="Brownlee C."/>
            <person name="Carrano C.J."/>
            <person name="Charrier B."/>
            <person name="Cho G.Y."/>
            <person name="Coelho S.M."/>
            <person name="Collen J."/>
            <person name="Corre E."/>
            <person name="Da Silva C."/>
            <person name="Delage L."/>
            <person name="Delaroque N."/>
            <person name="Dittami S.M."/>
            <person name="Doulbeau S."/>
            <person name="Elias M."/>
            <person name="Farnham G."/>
            <person name="Gachon C.M."/>
            <person name="Gschloessl B."/>
            <person name="Heesch S."/>
            <person name="Jabbari K."/>
            <person name="Jubin C."/>
            <person name="Kawai H."/>
            <person name="Kimura K."/>
            <person name="Kloareg B."/>
            <person name="Kupper F.C."/>
            <person name="Lang D."/>
            <person name="Le Bail A."/>
            <person name="Leblanc C."/>
            <person name="Lerouge P."/>
            <person name="Lohr M."/>
            <person name="Lopez P.J."/>
            <person name="Martens C."/>
            <person name="Maumus F."/>
            <person name="Michel G."/>
            <person name="Miranda-Saavedra D."/>
            <person name="Morales J."/>
            <person name="Moreau H."/>
            <person name="Motomura T."/>
            <person name="Nagasato C."/>
            <person name="Napoli C.A."/>
            <person name="Nelson D.R."/>
            <person name="Nyvall-Collen P."/>
            <person name="Peters A.F."/>
            <person name="Pommier C."/>
            <person name="Potin P."/>
            <person name="Poulain J."/>
            <person name="Quesneville H."/>
            <person name="Read B."/>
            <person name="Rensing S.A."/>
            <person name="Ritter A."/>
            <person name="Rousvoal S."/>
            <person name="Samanta M."/>
            <person name="Samson G."/>
            <person name="Schroeder D.C."/>
            <person name="Segurens B."/>
            <person name="Strittmatter M."/>
            <person name="Tonon T."/>
            <person name="Tregear J.W."/>
            <person name="Valentin K."/>
            <person name="von Dassow P."/>
            <person name="Yamagishi T."/>
            <person name="Van de Peer Y."/>
            <person name="Wincker P."/>
        </authorList>
    </citation>
    <scope>NUCLEOTIDE SEQUENCE [LARGE SCALE GENOMIC DNA]</scope>
    <source>
        <strain evidence="3">Ec32 / CCAP1310/4</strain>
    </source>
</reference>
<proteinExistence type="predicted"/>
<protein>
    <submittedName>
        <fullName evidence="2">Uncharacterized protein</fullName>
    </submittedName>
</protein>
<dbReference type="EMBL" id="FN648307">
    <property type="protein sequence ID" value="CBN75853.1"/>
    <property type="molecule type" value="Genomic_DNA"/>
</dbReference>
<keyword evidence="3" id="KW-1185">Reference proteome</keyword>
<feature type="compositionally biased region" description="Basic and acidic residues" evidence="1">
    <location>
        <begin position="26"/>
        <end position="45"/>
    </location>
</feature>
<feature type="region of interest" description="Disordered" evidence="1">
    <location>
        <begin position="63"/>
        <end position="85"/>
    </location>
</feature>
<evidence type="ECO:0000313" key="2">
    <source>
        <dbReference type="EMBL" id="CBN75853.1"/>
    </source>
</evidence>
<dbReference type="Proteomes" id="UP000002630">
    <property type="component" value="Linkage Group LG17"/>
</dbReference>
<feature type="region of interest" description="Disordered" evidence="1">
    <location>
        <begin position="104"/>
        <end position="131"/>
    </location>
</feature>
<organism evidence="2 3">
    <name type="scientific">Ectocarpus siliculosus</name>
    <name type="common">Brown alga</name>
    <name type="synonym">Conferva siliculosa</name>
    <dbReference type="NCBI Taxonomy" id="2880"/>
    <lineage>
        <taxon>Eukaryota</taxon>
        <taxon>Sar</taxon>
        <taxon>Stramenopiles</taxon>
        <taxon>Ochrophyta</taxon>
        <taxon>PX clade</taxon>
        <taxon>Phaeophyceae</taxon>
        <taxon>Ectocarpales</taxon>
        <taxon>Ectocarpaceae</taxon>
        <taxon>Ectocarpus</taxon>
    </lineage>
</organism>
<evidence type="ECO:0000256" key="1">
    <source>
        <dbReference type="SAM" id="MobiDB-lite"/>
    </source>
</evidence>
<name>D8LH00_ECTSI</name>
<sequence length="131" mass="15012">MGTERLRGRGGLPPCLFSRHAGGDATDARRGRSDALRESQGKPRNHREFRFRFRFRFRFQFRQGRGASRSNGPTGPSLAAEAVPPRRHPVLLQRLFVSGWRRRRRRRREQEQWMGQPVGREASTAMAGATG</sequence>
<feature type="region of interest" description="Disordered" evidence="1">
    <location>
        <begin position="1"/>
        <end position="45"/>
    </location>
</feature>
<gene>
    <name evidence="2" type="ORF">Esi_0182_0052</name>
</gene>
<accession>D8LH00</accession>
<evidence type="ECO:0000313" key="3">
    <source>
        <dbReference type="Proteomes" id="UP000002630"/>
    </source>
</evidence>
<dbReference type="InParanoid" id="D8LH00"/>